<dbReference type="RefSeq" id="WP_150086161.1">
    <property type="nucleotide sequence ID" value="NZ_VWSF01000001.1"/>
</dbReference>
<dbReference type="Pfam" id="PF13302">
    <property type="entry name" value="Acetyltransf_3"/>
    <property type="match status" value="1"/>
</dbReference>
<gene>
    <name evidence="2" type="ORF">F0145_00800</name>
</gene>
<keyword evidence="2" id="KW-0808">Transferase</keyword>
<accession>A0A5M6DS74</accession>
<name>A0A5M6DS74_9BACT</name>
<dbReference type="Proteomes" id="UP000323426">
    <property type="component" value="Unassembled WGS sequence"/>
</dbReference>
<dbReference type="EMBL" id="VWSF01000001">
    <property type="protein sequence ID" value="KAA5549166.1"/>
    <property type="molecule type" value="Genomic_DNA"/>
</dbReference>
<keyword evidence="3" id="KW-1185">Reference proteome</keyword>
<dbReference type="PANTHER" id="PTHR43792">
    <property type="entry name" value="GNAT FAMILY, PUTATIVE (AFU_ORTHOLOGUE AFUA_3G00765)-RELATED-RELATED"/>
    <property type="match status" value="1"/>
</dbReference>
<feature type="domain" description="N-acetyltransferase" evidence="1">
    <location>
        <begin position="12"/>
        <end position="173"/>
    </location>
</feature>
<dbReference type="AlphaFoldDB" id="A0A5M6DS74"/>
<dbReference type="PANTHER" id="PTHR43792:SF1">
    <property type="entry name" value="N-ACETYLTRANSFERASE DOMAIN-CONTAINING PROTEIN"/>
    <property type="match status" value="1"/>
</dbReference>
<dbReference type="Gene3D" id="3.40.630.30">
    <property type="match status" value="1"/>
</dbReference>
<evidence type="ECO:0000313" key="3">
    <source>
        <dbReference type="Proteomes" id="UP000323426"/>
    </source>
</evidence>
<dbReference type="SUPFAM" id="SSF55729">
    <property type="entry name" value="Acyl-CoA N-acyltransferases (Nat)"/>
    <property type="match status" value="1"/>
</dbReference>
<dbReference type="InterPro" id="IPR000182">
    <property type="entry name" value="GNAT_dom"/>
</dbReference>
<dbReference type="PROSITE" id="PS51186">
    <property type="entry name" value="GNAT"/>
    <property type="match status" value="1"/>
</dbReference>
<dbReference type="InterPro" id="IPR051531">
    <property type="entry name" value="N-acetyltransferase"/>
</dbReference>
<dbReference type="InterPro" id="IPR016181">
    <property type="entry name" value="Acyl_CoA_acyltransferase"/>
</dbReference>
<sequence>MRAPQSFETERLILKPTSEEDAPFLLALLNSPKWLKYIGDRQVKSVEGAREYIKNKMLPQLQKLGFSNYTVIRKSDKVKLGICGLYDRAGLAGIDIGFAFLPEHEQQGYAFEAAQEIKRAGIEVFGINQMSAITTKDNIASQKLLEKLGFKFTKMVQLPQDEEELLLYEFTNKN</sequence>
<dbReference type="GO" id="GO:0016747">
    <property type="term" value="F:acyltransferase activity, transferring groups other than amino-acyl groups"/>
    <property type="evidence" value="ECO:0007669"/>
    <property type="project" value="InterPro"/>
</dbReference>
<evidence type="ECO:0000313" key="2">
    <source>
        <dbReference type="EMBL" id="KAA5549166.1"/>
    </source>
</evidence>
<protein>
    <submittedName>
        <fullName evidence="2">GNAT family N-acetyltransferase</fullName>
    </submittedName>
</protein>
<organism evidence="2 3">
    <name type="scientific">Adhaeribacter rhizoryzae</name>
    <dbReference type="NCBI Taxonomy" id="2607907"/>
    <lineage>
        <taxon>Bacteria</taxon>
        <taxon>Pseudomonadati</taxon>
        <taxon>Bacteroidota</taxon>
        <taxon>Cytophagia</taxon>
        <taxon>Cytophagales</taxon>
        <taxon>Hymenobacteraceae</taxon>
        <taxon>Adhaeribacter</taxon>
    </lineage>
</organism>
<evidence type="ECO:0000259" key="1">
    <source>
        <dbReference type="PROSITE" id="PS51186"/>
    </source>
</evidence>
<comment type="caution">
    <text evidence="2">The sequence shown here is derived from an EMBL/GenBank/DDBJ whole genome shotgun (WGS) entry which is preliminary data.</text>
</comment>
<reference evidence="2 3" key="1">
    <citation type="submission" date="2019-09" db="EMBL/GenBank/DDBJ databases">
        <title>Genome sequence and assembly of Adhaeribacter sp.</title>
        <authorList>
            <person name="Chhetri G."/>
        </authorList>
    </citation>
    <scope>NUCLEOTIDE SEQUENCE [LARGE SCALE GENOMIC DNA]</scope>
    <source>
        <strain evidence="2 3">DK36</strain>
    </source>
</reference>
<proteinExistence type="predicted"/>